<dbReference type="STRING" id="1293597.FC20_GL000129"/>
<keyword evidence="5" id="KW-1185">Reference proteome</keyword>
<dbReference type="SUPFAM" id="SSF53098">
    <property type="entry name" value="Ribonuclease H-like"/>
    <property type="match status" value="1"/>
</dbReference>
<proteinExistence type="predicted"/>
<dbReference type="Proteomes" id="UP000051074">
    <property type="component" value="Unassembled WGS sequence"/>
</dbReference>
<reference evidence="4 5" key="1">
    <citation type="journal article" date="2015" name="Genome Announc.">
        <title>Expanding the biotechnology potential of lactobacilli through comparative genomics of 213 strains and associated genera.</title>
        <authorList>
            <person name="Sun Z."/>
            <person name="Harris H.M."/>
            <person name="McCann A."/>
            <person name="Guo C."/>
            <person name="Argimon S."/>
            <person name="Zhang W."/>
            <person name="Yang X."/>
            <person name="Jeffery I.B."/>
            <person name="Cooney J.C."/>
            <person name="Kagawa T.F."/>
            <person name="Liu W."/>
            <person name="Song Y."/>
            <person name="Salvetti E."/>
            <person name="Wrobel A."/>
            <person name="Rasinkangas P."/>
            <person name="Parkhill J."/>
            <person name="Rea M.C."/>
            <person name="O'Sullivan O."/>
            <person name="Ritari J."/>
            <person name="Douillard F.P."/>
            <person name="Paul Ross R."/>
            <person name="Yang R."/>
            <person name="Briner A.E."/>
            <person name="Felis G.E."/>
            <person name="de Vos W.M."/>
            <person name="Barrangou R."/>
            <person name="Klaenhammer T.R."/>
            <person name="Caufield P.W."/>
            <person name="Cui Y."/>
            <person name="Zhang H."/>
            <person name="O'Toole P.W."/>
        </authorList>
    </citation>
    <scope>NUCLEOTIDE SEQUENCE [LARGE SCALE GENOMIC DNA]</scope>
    <source>
        <strain evidence="4 5">DSM 19284</strain>
    </source>
</reference>
<comment type="caution">
    <text evidence="4">The sequence shown here is derived from an EMBL/GenBank/DDBJ whole genome shotgun (WGS) entry which is preliminary data.</text>
</comment>
<evidence type="ECO:0000256" key="2">
    <source>
        <dbReference type="SAM" id="MobiDB-lite"/>
    </source>
</evidence>
<dbReference type="eggNOG" id="COG5421">
    <property type="taxonomic scope" value="Bacteria"/>
</dbReference>
<dbReference type="InterPro" id="IPR002559">
    <property type="entry name" value="Transposase_11"/>
</dbReference>
<feature type="domain" description="Transposase IS4-like" evidence="3">
    <location>
        <begin position="213"/>
        <end position="482"/>
    </location>
</feature>
<evidence type="ECO:0000259" key="3">
    <source>
        <dbReference type="Pfam" id="PF01609"/>
    </source>
</evidence>
<evidence type="ECO:0000313" key="4">
    <source>
        <dbReference type="EMBL" id="KRL02734.1"/>
    </source>
</evidence>
<organism evidence="4 5">
    <name type="scientific">Lactobacillus equicursoris DSM 19284 = JCM 14600 = CIP 110162</name>
    <dbReference type="NCBI Taxonomy" id="1293597"/>
    <lineage>
        <taxon>Bacteria</taxon>
        <taxon>Bacillati</taxon>
        <taxon>Bacillota</taxon>
        <taxon>Bacilli</taxon>
        <taxon>Lactobacillales</taxon>
        <taxon>Lactobacillaceae</taxon>
        <taxon>Lactobacillus</taxon>
    </lineage>
</organism>
<dbReference type="PATRIC" id="fig|1293597.4.peg.130"/>
<feature type="compositionally biased region" description="Acidic residues" evidence="2">
    <location>
        <begin position="571"/>
        <end position="583"/>
    </location>
</feature>
<dbReference type="PANTHER" id="PTHR34614:SF2">
    <property type="entry name" value="TRANSPOSASE IS4-LIKE DOMAIN-CONTAINING PROTEIN"/>
    <property type="match status" value="1"/>
</dbReference>
<sequence length="583" mass="67538">MYYNCLVNIPKNTGKISRNKRGKTTYIEYTYAREYLPEKKYNVARRTTIGKADPDHPGMMFPNPNFEKFFPDIEIPAEGTAAEPVSESRSSCIRIGAFSVVRRIIEDYKLAEHLKRWDDRGKGLLLDLAAYSVIAESNVAQHFPDYAYNHPLMTPQNKIYSDSTISRFIREIDDNDRVDFLNSWNATHDKNEKIYVSYESTNKNCKAGDIEMAEYGHPKNDVGAPIINYSIAYDMTNEKPLLYESYPGSIVDVSQLKYMLEKIRGYGYKKIGFILDRGYFSKANIQFMDSCDYDFVMMVKGRASFVHGLIMEHMGEFESKRACSIKAYRTYGITVKAKLYADDDTDRYFHIYYKAKKQASERARLEADLDRMEAEMDKIKGREYKLPKRYEHYFKLTYHKDKFYGYEEREDVIERELQLCGYFAIVTSEKMTASEALNLYKSRDISEKLFGSDKAFLGNRSFRVASSQAAEAKIFIQFIALIIRARIYTLLRKRKAEMPGKPNYLSVPSALKELEKIELIRQPNGNYKLDHAVTATQKVILGAFGLDEEWIKAQARLIGKDIQNAAMPEEQKDDDEDAENEEY</sequence>
<feature type="region of interest" description="Disordered" evidence="2">
    <location>
        <begin position="562"/>
        <end position="583"/>
    </location>
</feature>
<dbReference type="PANTHER" id="PTHR34614">
    <property type="match status" value="1"/>
</dbReference>
<dbReference type="InterPro" id="IPR012337">
    <property type="entry name" value="RNaseH-like_sf"/>
</dbReference>
<evidence type="ECO:0000313" key="5">
    <source>
        <dbReference type="Proteomes" id="UP000051074"/>
    </source>
</evidence>
<dbReference type="GO" id="GO:0006313">
    <property type="term" value="P:DNA transposition"/>
    <property type="evidence" value="ECO:0007669"/>
    <property type="project" value="InterPro"/>
</dbReference>
<protein>
    <submittedName>
        <fullName evidence="4">Transposase</fullName>
    </submittedName>
</protein>
<dbReference type="AlphaFoldDB" id="A0A0R1M425"/>
<evidence type="ECO:0000256" key="1">
    <source>
        <dbReference type="SAM" id="Coils"/>
    </source>
</evidence>
<dbReference type="Pfam" id="PF01609">
    <property type="entry name" value="DDE_Tnp_1"/>
    <property type="match status" value="1"/>
</dbReference>
<keyword evidence="1" id="KW-0175">Coiled coil</keyword>
<accession>A0A0R1M425</accession>
<feature type="coiled-coil region" evidence="1">
    <location>
        <begin position="355"/>
        <end position="382"/>
    </location>
</feature>
<dbReference type="EMBL" id="AZDU01000010">
    <property type="protein sequence ID" value="KRL02734.1"/>
    <property type="molecule type" value="Genomic_DNA"/>
</dbReference>
<dbReference type="GO" id="GO:0003677">
    <property type="term" value="F:DNA binding"/>
    <property type="evidence" value="ECO:0007669"/>
    <property type="project" value="InterPro"/>
</dbReference>
<gene>
    <name evidence="4" type="ORF">FC20_GL000129</name>
</gene>
<name>A0A0R1M425_9LACO</name>
<dbReference type="RefSeq" id="WP_056945312.1">
    <property type="nucleotide sequence ID" value="NZ_AZDU01000010.1"/>
</dbReference>
<dbReference type="GO" id="GO:0004803">
    <property type="term" value="F:transposase activity"/>
    <property type="evidence" value="ECO:0007669"/>
    <property type="project" value="InterPro"/>
</dbReference>